<organism evidence="4 5">
    <name type="scientific">Staurois parvus</name>
    <dbReference type="NCBI Taxonomy" id="386267"/>
    <lineage>
        <taxon>Eukaryota</taxon>
        <taxon>Metazoa</taxon>
        <taxon>Chordata</taxon>
        <taxon>Craniata</taxon>
        <taxon>Vertebrata</taxon>
        <taxon>Euteleostomi</taxon>
        <taxon>Amphibia</taxon>
        <taxon>Batrachia</taxon>
        <taxon>Anura</taxon>
        <taxon>Neobatrachia</taxon>
        <taxon>Ranoidea</taxon>
        <taxon>Ranidae</taxon>
        <taxon>Staurois</taxon>
    </lineage>
</organism>
<dbReference type="EMBL" id="CATNWA010019441">
    <property type="protein sequence ID" value="CAI9613266.1"/>
    <property type="molecule type" value="Genomic_DNA"/>
</dbReference>
<sequence length="636" mass="69858">MSPLQPAESVERGLVATEVKQHFSELIVPACHGQNQIQEIACDALNQHIDEVCDLGPGKPCAYSEDITSAVSAKELDVQPSVAEAQVDCAGSHLVQCCQSIDDEIGLEYKDIVALCETQSLKRVPSDAFSKCLERNEEYENSCPMVDSSKDANTKTFLGDYEANLVEQLAINIISKVIVAARQEILSSSGSDVSDGSCQVLDETRDVRTRDPQSKQLFQESDEGSVSANLTLGLIDFDCTCESELTQSKDLGNTELRSNDFCLEHQREEKHKLPNTSVYQMSSESDFSPVHRRTDFFEECQPALEDSSLSVCTSEEGINMDDPLQSTVLSTVSIGYGSLSSSGIELSRETFNVSIELPRKVTCGEDKALYSNGDIKRGSPDLNNEGPLTTESEADHSGGSDVNSMDSVDSGCALGNSEQFQNVKQKSDAKKADLVIWEFEVPKYLVGRLIGKQGRFVSFLKQSSGAKIYISTVPYTQDIQICHLEGSQQQIDRALSLIRKKKFKDLNLTNIFAPPPPLIPLPVASWLTLPNNVSVEVVVVNVVNAGHIFVQQRTHPTFHALCGLDQHMSLCYSQPGVPTLPTPAEVGILCSAPAGPSVWWRAQVMGYFEDTEEVEILYVDYGGYNRVKIDTLRQIR</sequence>
<dbReference type="SUPFAM" id="SSF63748">
    <property type="entry name" value="Tudor/PWWP/MBT"/>
    <property type="match status" value="1"/>
</dbReference>
<comment type="caution">
    <text evidence="4">The sequence shown here is derived from an EMBL/GenBank/DDBJ whole genome shotgun (WGS) entry which is preliminary data.</text>
</comment>
<feature type="domain" description="Tudor" evidence="3">
    <location>
        <begin position="583"/>
        <end position="636"/>
    </location>
</feature>
<feature type="region of interest" description="Disordered" evidence="2">
    <location>
        <begin position="372"/>
        <end position="408"/>
    </location>
</feature>
<dbReference type="InterPro" id="IPR002999">
    <property type="entry name" value="Tudor"/>
</dbReference>
<dbReference type="CDD" id="cd22395">
    <property type="entry name" value="KH-I_AKAP1"/>
    <property type="match status" value="1"/>
</dbReference>
<reference evidence="4" key="1">
    <citation type="submission" date="2023-05" db="EMBL/GenBank/DDBJ databases">
        <authorList>
            <person name="Stuckert A."/>
        </authorList>
    </citation>
    <scope>NUCLEOTIDE SEQUENCE</scope>
</reference>
<keyword evidence="5" id="KW-1185">Reference proteome</keyword>
<dbReference type="SMART" id="SM00322">
    <property type="entry name" value="KH"/>
    <property type="match status" value="1"/>
</dbReference>
<feature type="non-terminal residue" evidence="4">
    <location>
        <position position="636"/>
    </location>
</feature>
<evidence type="ECO:0000256" key="2">
    <source>
        <dbReference type="SAM" id="MobiDB-lite"/>
    </source>
</evidence>
<dbReference type="Proteomes" id="UP001162483">
    <property type="component" value="Unassembled WGS sequence"/>
</dbReference>
<dbReference type="SUPFAM" id="SSF54791">
    <property type="entry name" value="Eukaryotic type KH-domain (KH-domain type I)"/>
    <property type="match status" value="1"/>
</dbReference>
<dbReference type="Gene3D" id="3.30.1370.10">
    <property type="entry name" value="K Homology domain, type 1"/>
    <property type="match status" value="1"/>
</dbReference>
<evidence type="ECO:0000313" key="4">
    <source>
        <dbReference type="EMBL" id="CAI9613266.1"/>
    </source>
</evidence>
<dbReference type="Gene3D" id="2.30.30.140">
    <property type="match status" value="1"/>
</dbReference>
<dbReference type="PANTHER" id="PTHR22948:SF65">
    <property type="entry name" value="A-KINASE ANCHORING PROTEIN 1"/>
    <property type="match status" value="1"/>
</dbReference>
<gene>
    <name evidence="4" type="ORF">SPARVUS_LOCUS14856431</name>
</gene>
<dbReference type="InterPro" id="IPR036612">
    <property type="entry name" value="KH_dom_type_1_sf"/>
</dbReference>
<dbReference type="InterPro" id="IPR050621">
    <property type="entry name" value="Tudor_domain_containing"/>
</dbReference>
<dbReference type="InterPro" id="IPR047368">
    <property type="entry name" value="KH-I_AKAP1"/>
</dbReference>
<dbReference type="Pfam" id="PF00567">
    <property type="entry name" value="TUDOR"/>
    <property type="match status" value="1"/>
</dbReference>
<evidence type="ECO:0000259" key="3">
    <source>
        <dbReference type="PROSITE" id="PS50304"/>
    </source>
</evidence>
<evidence type="ECO:0000313" key="5">
    <source>
        <dbReference type="Proteomes" id="UP001162483"/>
    </source>
</evidence>
<dbReference type="PROSITE" id="PS50084">
    <property type="entry name" value="KH_TYPE_1"/>
    <property type="match status" value="1"/>
</dbReference>
<evidence type="ECO:0000256" key="1">
    <source>
        <dbReference type="PROSITE-ProRule" id="PRU00117"/>
    </source>
</evidence>
<dbReference type="InterPro" id="IPR004087">
    <property type="entry name" value="KH_dom"/>
</dbReference>
<proteinExistence type="predicted"/>
<keyword evidence="1" id="KW-0694">RNA-binding</keyword>
<dbReference type="PROSITE" id="PS50304">
    <property type="entry name" value="TUDOR"/>
    <property type="match status" value="1"/>
</dbReference>
<dbReference type="Pfam" id="PF00013">
    <property type="entry name" value="KH_1"/>
    <property type="match status" value="1"/>
</dbReference>
<name>A0ABN9GXH8_9NEOB</name>
<dbReference type="PANTHER" id="PTHR22948">
    <property type="entry name" value="TUDOR DOMAIN CONTAINING PROTEIN"/>
    <property type="match status" value="1"/>
</dbReference>
<dbReference type="InterPro" id="IPR004088">
    <property type="entry name" value="KH_dom_type_1"/>
</dbReference>
<protein>
    <recommendedName>
        <fullName evidence="3">Tudor domain-containing protein</fullName>
    </recommendedName>
</protein>
<accession>A0ABN9GXH8</accession>